<dbReference type="InterPro" id="IPR027417">
    <property type="entry name" value="P-loop_NTPase"/>
</dbReference>
<evidence type="ECO:0000256" key="5">
    <source>
        <dbReference type="ARBA" id="ARBA00022840"/>
    </source>
</evidence>
<evidence type="ECO:0000256" key="11">
    <source>
        <dbReference type="ARBA" id="ARBA00048007"/>
    </source>
</evidence>
<comment type="catalytic activity">
    <reaction evidence="11">
        <text>an S-substituted glutathione(in) + ATP + H2O = an S-substituted glutathione(out) + ADP + phosphate + H(+)</text>
        <dbReference type="Rhea" id="RHEA:19121"/>
        <dbReference type="ChEBI" id="CHEBI:15377"/>
        <dbReference type="ChEBI" id="CHEBI:15378"/>
        <dbReference type="ChEBI" id="CHEBI:30616"/>
        <dbReference type="ChEBI" id="CHEBI:43474"/>
        <dbReference type="ChEBI" id="CHEBI:90779"/>
        <dbReference type="ChEBI" id="CHEBI:456216"/>
        <dbReference type="EC" id="7.6.2.3"/>
    </reaction>
    <physiologicalReaction direction="left-to-right" evidence="11">
        <dbReference type="Rhea" id="RHEA:19122"/>
    </physiologicalReaction>
</comment>
<dbReference type="PANTHER" id="PTHR24223">
    <property type="entry name" value="ATP-BINDING CASSETTE SUB-FAMILY C"/>
    <property type="match status" value="1"/>
</dbReference>
<dbReference type="InterPro" id="IPR003593">
    <property type="entry name" value="AAA+_ATPase"/>
</dbReference>
<evidence type="ECO:0000256" key="10">
    <source>
        <dbReference type="ARBA" id="ARBA00047576"/>
    </source>
</evidence>
<dbReference type="GO" id="GO:0008559">
    <property type="term" value="F:ABC-type xenobiotic transporter activity"/>
    <property type="evidence" value="ECO:0007669"/>
    <property type="project" value="UniProtKB-EC"/>
</dbReference>
<dbReference type="GeneTree" id="ENSGT00940000159578"/>
<dbReference type="CDD" id="cd03244">
    <property type="entry name" value="ABCC_MRP_domain2"/>
    <property type="match status" value="1"/>
</dbReference>
<evidence type="ECO:0000259" key="12">
    <source>
        <dbReference type="PROSITE" id="PS50893"/>
    </source>
</evidence>
<dbReference type="STRING" id="56723.ENSLBEP00000019965"/>
<comment type="subcellular location">
    <subcellularLocation>
        <location evidence="1">Membrane</location>
        <topology evidence="1">Multi-pass membrane protein</topology>
    </subcellularLocation>
</comment>
<name>A0A3Q3MIA8_9LABR</name>
<sequence length="284" mass="31542">MIQSLLEVEIRFLSVERQLEYIQSETSGQLHVDQASEDWPQHGAITFLDYKMRYRKNSPVVLNELQLHIRAGEKLGIVGRAGSGKSSLAVALFRLVEPTGGRILIDGVDITSIRLSDLRSKLSIIPRSLCCSPVLSGNLVSEYNLDPFSSYSDEEIWAALEKTYMKDTLQTELTDNGGKLSVGQRQLMCLSRALLRDSKIVLLDQATASVDAATDTQIQITISEAFRCCTVLTFTHRINTVLQADRILVLDHGEVVEFDHPDVLRQKPESLFSHLLSAANTGPS</sequence>
<dbReference type="PANTHER" id="PTHR24223:SF10">
    <property type="entry name" value="ATP-BINDING CASSETTE SUB-FAMILY C MEMBER 12"/>
    <property type="match status" value="1"/>
</dbReference>
<dbReference type="Proteomes" id="UP000261660">
    <property type="component" value="Unplaced"/>
</dbReference>
<keyword evidence="14" id="KW-1185">Reference proteome</keyword>
<comment type="catalytic activity">
    <reaction evidence="10">
        <text>17beta-estradiol 17-O-(beta-D-glucuronate)(in) + ATP + H2O = 17beta-estradiol 17-O-(beta-D-glucuronate)(out) + ADP + phosphate + H(+)</text>
        <dbReference type="Rhea" id="RHEA:60128"/>
        <dbReference type="ChEBI" id="CHEBI:15377"/>
        <dbReference type="ChEBI" id="CHEBI:15378"/>
        <dbReference type="ChEBI" id="CHEBI:30616"/>
        <dbReference type="ChEBI" id="CHEBI:43474"/>
        <dbReference type="ChEBI" id="CHEBI:82961"/>
        <dbReference type="ChEBI" id="CHEBI:456216"/>
    </reaction>
    <physiologicalReaction direction="left-to-right" evidence="10">
        <dbReference type="Rhea" id="RHEA:60129"/>
    </physiologicalReaction>
</comment>
<dbReference type="SMART" id="SM00382">
    <property type="entry name" value="AAA"/>
    <property type="match status" value="1"/>
</dbReference>
<reference evidence="13" key="1">
    <citation type="submission" date="2025-08" db="UniProtKB">
        <authorList>
            <consortium name="Ensembl"/>
        </authorList>
    </citation>
    <scope>IDENTIFICATION</scope>
</reference>
<evidence type="ECO:0000256" key="9">
    <source>
        <dbReference type="ARBA" id="ARBA00047523"/>
    </source>
</evidence>
<dbReference type="GO" id="GO:0005524">
    <property type="term" value="F:ATP binding"/>
    <property type="evidence" value="ECO:0007669"/>
    <property type="project" value="UniProtKB-KW"/>
</dbReference>
<dbReference type="GO" id="GO:0016887">
    <property type="term" value="F:ATP hydrolysis activity"/>
    <property type="evidence" value="ECO:0007669"/>
    <property type="project" value="InterPro"/>
</dbReference>
<evidence type="ECO:0000313" key="13">
    <source>
        <dbReference type="Ensembl" id="ENSLBEP00000019965.1"/>
    </source>
</evidence>
<evidence type="ECO:0000256" key="4">
    <source>
        <dbReference type="ARBA" id="ARBA00022741"/>
    </source>
</evidence>
<dbReference type="GO" id="GO:0015431">
    <property type="term" value="F:ABC-type glutathione S-conjugate transporter activity"/>
    <property type="evidence" value="ECO:0007669"/>
    <property type="project" value="UniProtKB-EC"/>
</dbReference>
<dbReference type="Ensembl" id="ENSLBET00000021038.1">
    <property type="protein sequence ID" value="ENSLBEP00000019965.1"/>
    <property type="gene ID" value="ENSLBEG00000015339.1"/>
</dbReference>
<comment type="catalytic activity">
    <reaction evidence="8">
        <text>ATP + H2O + xenobioticSide 1 = ADP + phosphate + xenobioticSide 2.</text>
        <dbReference type="EC" id="7.6.2.2"/>
    </reaction>
</comment>
<dbReference type="FunFam" id="3.40.50.300:FF:000163">
    <property type="entry name" value="Multidrug resistance-associated protein member 4"/>
    <property type="match status" value="1"/>
</dbReference>
<dbReference type="Gene3D" id="3.40.50.300">
    <property type="entry name" value="P-loop containing nucleotide triphosphate hydrolases"/>
    <property type="match status" value="1"/>
</dbReference>
<proteinExistence type="predicted"/>
<keyword evidence="6" id="KW-1133">Transmembrane helix</keyword>
<dbReference type="GO" id="GO:0016323">
    <property type="term" value="C:basolateral plasma membrane"/>
    <property type="evidence" value="ECO:0007669"/>
    <property type="project" value="UniProtKB-ARBA"/>
</dbReference>
<keyword evidence="5" id="KW-0067">ATP-binding</keyword>
<keyword evidence="2" id="KW-0813">Transport</keyword>
<evidence type="ECO:0000256" key="6">
    <source>
        <dbReference type="ARBA" id="ARBA00022989"/>
    </source>
</evidence>
<dbReference type="PROSITE" id="PS50893">
    <property type="entry name" value="ABC_TRANSPORTER_2"/>
    <property type="match status" value="1"/>
</dbReference>
<evidence type="ECO:0000256" key="1">
    <source>
        <dbReference type="ARBA" id="ARBA00004141"/>
    </source>
</evidence>
<evidence type="ECO:0000256" key="7">
    <source>
        <dbReference type="ARBA" id="ARBA00023136"/>
    </source>
</evidence>
<organism evidence="13 14">
    <name type="scientific">Labrus bergylta</name>
    <name type="common">ballan wrasse</name>
    <dbReference type="NCBI Taxonomy" id="56723"/>
    <lineage>
        <taxon>Eukaryota</taxon>
        <taxon>Metazoa</taxon>
        <taxon>Chordata</taxon>
        <taxon>Craniata</taxon>
        <taxon>Vertebrata</taxon>
        <taxon>Euteleostomi</taxon>
        <taxon>Actinopterygii</taxon>
        <taxon>Neopterygii</taxon>
        <taxon>Teleostei</taxon>
        <taxon>Neoteleostei</taxon>
        <taxon>Acanthomorphata</taxon>
        <taxon>Eupercaria</taxon>
        <taxon>Labriformes</taxon>
        <taxon>Labridae</taxon>
        <taxon>Labrus</taxon>
    </lineage>
</organism>
<evidence type="ECO:0000313" key="14">
    <source>
        <dbReference type="Proteomes" id="UP000261660"/>
    </source>
</evidence>
<evidence type="ECO:0000256" key="8">
    <source>
        <dbReference type="ARBA" id="ARBA00034018"/>
    </source>
</evidence>
<dbReference type="AlphaFoldDB" id="A0A3Q3MIA8"/>
<dbReference type="InterPro" id="IPR017871">
    <property type="entry name" value="ABC_transporter-like_CS"/>
</dbReference>
<dbReference type="SUPFAM" id="SSF52540">
    <property type="entry name" value="P-loop containing nucleoside triphosphate hydrolases"/>
    <property type="match status" value="1"/>
</dbReference>
<dbReference type="PROSITE" id="PS00211">
    <property type="entry name" value="ABC_TRANSPORTER_1"/>
    <property type="match status" value="1"/>
</dbReference>
<evidence type="ECO:0000256" key="3">
    <source>
        <dbReference type="ARBA" id="ARBA00022692"/>
    </source>
</evidence>
<keyword evidence="7" id="KW-0472">Membrane</keyword>
<evidence type="ECO:0000256" key="2">
    <source>
        <dbReference type="ARBA" id="ARBA00022448"/>
    </source>
</evidence>
<dbReference type="Pfam" id="PF00005">
    <property type="entry name" value="ABC_tran"/>
    <property type="match status" value="1"/>
</dbReference>
<dbReference type="InParanoid" id="A0A3Q3MIA8"/>
<keyword evidence="4" id="KW-0547">Nucleotide-binding</keyword>
<comment type="catalytic activity">
    <reaction evidence="9">
        <text>leukotriene C4(in) + ATP + H2O = leukotriene C4(out) + ADP + phosphate + H(+)</text>
        <dbReference type="Rhea" id="RHEA:38963"/>
        <dbReference type="ChEBI" id="CHEBI:15377"/>
        <dbReference type="ChEBI" id="CHEBI:15378"/>
        <dbReference type="ChEBI" id="CHEBI:30616"/>
        <dbReference type="ChEBI" id="CHEBI:43474"/>
        <dbReference type="ChEBI" id="CHEBI:57973"/>
        <dbReference type="ChEBI" id="CHEBI:456216"/>
    </reaction>
    <physiologicalReaction direction="left-to-right" evidence="9">
        <dbReference type="Rhea" id="RHEA:38964"/>
    </physiologicalReaction>
</comment>
<accession>A0A3Q3MIA8</accession>
<keyword evidence="3" id="KW-0812">Transmembrane</keyword>
<feature type="domain" description="ABC transporter" evidence="12">
    <location>
        <begin position="45"/>
        <end position="277"/>
    </location>
</feature>
<protein>
    <recommendedName>
        <fullName evidence="12">ABC transporter domain-containing protein</fullName>
    </recommendedName>
</protein>
<dbReference type="InterPro" id="IPR050173">
    <property type="entry name" value="ABC_transporter_C-like"/>
</dbReference>
<reference evidence="13" key="2">
    <citation type="submission" date="2025-09" db="UniProtKB">
        <authorList>
            <consortium name="Ensembl"/>
        </authorList>
    </citation>
    <scope>IDENTIFICATION</scope>
</reference>
<dbReference type="InterPro" id="IPR003439">
    <property type="entry name" value="ABC_transporter-like_ATP-bd"/>
</dbReference>